<dbReference type="GO" id="GO:0003676">
    <property type="term" value="F:nucleic acid binding"/>
    <property type="evidence" value="ECO:0007669"/>
    <property type="project" value="InterPro"/>
</dbReference>
<dbReference type="CDD" id="cd18787">
    <property type="entry name" value="SF2_C_DEAD"/>
    <property type="match status" value="1"/>
</dbReference>
<dbReference type="Proteomes" id="UP000092716">
    <property type="component" value="Chromosome 5"/>
</dbReference>
<evidence type="ECO:0000256" key="2">
    <source>
        <dbReference type="ARBA" id="ARBA00022801"/>
    </source>
</evidence>
<dbReference type="GO" id="GO:0005829">
    <property type="term" value="C:cytosol"/>
    <property type="evidence" value="ECO:0007669"/>
    <property type="project" value="TreeGrafter"/>
</dbReference>
<feature type="domain" description="DEAD-box RNA helicase Q" evidence="9">
    <location>
        <begin position="138"/>
        <end position="167"/>
    </location>
</feature>
<dbReference type="PANTHER" id="PTHR47959:SF8">
    <property type="entry name" value="RNA HELICASE"/>
    <property type="match status" value="1"/>
</dbReference>
<accession>A0A1B1DVB5</accession>
<dbReference type="Pfam" id="PF00271">
    <property type="entry name" value="Helicase_C"/>
    <property type="match status" value="1"/>
</dbReference>
<protein>
    <submittedName>
        <fullName evidence="10">Uncharacterized protein</fullName>
    </submittedName>
</protein>
<name>A0A1B1DVB5_9APIC</name>
<dbReference type="AlphaFoldDB" id="A0A1B1DVB5"/>
<feature type="short sequence motif" description="Q motif" evidence="5">
    <location>
        <begin position="138"/>
        <end position="167"/>
    </location>
</feature>
<keyword evidence="4" id="KW-0067">ATP-binding</keyword>
<feature type="domain" description="Helicase ATP-binding" evidence="7">
    <location>
        <begin position="170"/>
        <end position="344"/>
    </location>
</feature>
<feature type="region of interest" description="Disordered" evidence="6">
    <location>
        <begin position="1"/>
        <end position="120"/>
    </location>
</feature>
<dbReference type="InterPro" id="IPR001650">
    <property type="entry name" value="Helicase_C-like"/>
</dbReference>
<dbReference type="Gene3D" id="3.40.50.300">
    <property type="entry name" value="P-loop containing nucleotide triphosphate hydrolases"/>
    <property type="match status" value="2"/>
</dbReference>
<dbReference type="KEGG" id="pcot:PCOAH_00010300"/>
<feature type="region of interest" description="Disordered" evidence="6">
    <location>
        <begin position="887"/>
        <end position="915"/>
    </location>
</feature>
<feature type="region of interest" description="Disordered" evidence="6">
    <location>
        <begin position="1050"/>
        <end position="1071"/>
    </location>
</feature>
<dbReference type="Pfam" id="PF00270">
    <property type="entry name" value="DEAD"/>
    <property type="match status" value="1"/>
</dbReference>
<dbReference type="PROSITE" id="PS51195">
    <property type="entry name" value="Q_MOTIF"/>
    <property type="match status" value="1"/>
</dbReference>
<dbReference type="InterPro" id="IPR011545">
    <property type="entry name" value="DEAD/DEAH_box_helicase_dom"/>
</dbReference>
<evidence type="ECO:0000256" key="6">
    <source>
        <dbReference type="SAM" id="MobiDB-lite"/>
    </source>
</evidence>
<keyword evidence="2" id="KW-0378">Hydrolase</keyword>
<dbReference type="GO" id="GO:0016787">
    <property type="term" value="F:hydrolase activity"/>
    <property type="evidence" value="ECO:0007669"/>
    <property type="project" value="UniProtKB-KW"/>
</dbReference>
<feature type="region of interest" description="Disordered" evidence="6">
    <location>
        <begin position="710"/>
        <end position="729"/>
    </location>
</feature>
<dbReference type="InterPro" id="IPR050079">
    <property type="entry name" value="DEAD_box_RNA_helicase"/>
</dbReference>
<reference evidence="11" key="1">
    <citation type="submission" date="2016-06" db="EMBL/GenBank/DDBJ databases">
        <title>First high quality genome sequence of Plasmodium coatneyi using continuous long reads from single molecule, real-time sequencing.</title>
        <authorList>
            <person name="Chien J.-T."/>
            <person name="Pakala S.B."/>
            <person name="Geraldo J.A."/>
            <person name="Lapp S.A."/>
            <person name="Barnwell J.W."/>
            <person name="Kissinger J.C."/>
            <person name="Galinski M.R."/>
            <person name="Humphrey J.C."/>
        </authorList>
    </citation>
    <scope>NUCLEOTIDE SEQUENCE [LARGE SCALE GENOMIC DNA]</scope>
    <source>
        <strain evidence="11">Hackeri</strain>
    </source>
</reference>
<feature type="domain" description="Helicase C-terminal" evidence="8">
    <location>
        <begin position="371"/>
        <end position="524"/>
    </location>
</feature>
<dbReference type="VEuPathDB" id="PlasmoDB:PCOAH_00010300"/>
<dbReference type="SUPFAM" id="SSF52540">
    <property type="entry name" value="P-loop containing nucleoside triphosphate hydrolases"/>
    <property type="match status" value="1"/>
</dbReference>
<dbReference type="PANTHER" id="PTHR47959">
    <property type="entry name" value="ATP-DEPENDENT RNA HELICASE RHLE-RELATED"/>
    <property type="match status" value="1"/>
</dbReference>
<dbReference type="GO" id="GO:0005524">
    <property type="term" value="F:ATP binding"/>
    <property type="evidence" value="ECO:0007669"/>
    <property type="project" value="UniProtKB-KW"/>
</dbReference>
<feature type="region of interest" description="Disordered" evidence="6">
    <location>
        <begin position="652"/>
        <end position="674"/>
    </location>
</feature>
<dbReference type="PROSITE" id="PS51192">
    <property type="entry name" value="HELICASE_ATP_BIND_1"/>
    <property type="match status" value="1"/>
</dbReference>
<organism evidence="10 11">
    <name type="scientific">Plasmodium coatneyi</name>
    <dbReference type="NCBI Taxonomy" id="208452"/>
    <lineage>
        <taxon>Eukaryota</taxon>
        <taxon>Sar</taxon>
        <taxon>Alveolata</taxon>
        <taxon>Apicomplexa</taxon>
        <taxon>Aconoidasida</taxon>
        <taxon>Haemosporida</taxon>
        <taxon>Plasmodiidae</taxon>
        <taxon>Plasmodium</taxon>
    </lineage>
</organism>
<dbReference type="EMBL" id="CP016243">
    <property type="protein sequence ID" value="ANQ06712.1"/>
    <property type="molecule type" value="Genomic_DNA"/>
</dbReference>
<evidence type="ECO:0000259" key="9">
    <source>
        <dbReference type="PROSITE" id="PS51195"/>
    </source>
</evidence>
<gene>
    <name evidence="10" type="ORF">PCOAH_00010300</name>
</gene>
<dbReference type="GO" id="GO:0003724">
    <property type="term" value="F:RNA helicase activity"/>
    <property type="evidence" value="ECO:0007669"/>
    <property type="project" value="InterPro"/>
</dbReference>
<evidence type="ECO:0000313" key="11">
    <source>
        <dbReference type="Proteomes" id="UP000092716"/>
    </source>
</evidence>
<feature type="region of interest" description="Disordered" evidence="6">
    <location>
        <begin position="759"/>
        <end position="817"/>
    </location>
</feature>
<sequence length="1089" mass="123813">MKVKKARMKGGPAHAGKGKKKLSSKGSSAKSKILQRKAKVIPSGLKKTSMGKKPVKNAGSKRYSWLFEKGGEKTKPAAKTGRKTDRSGGDSPNSDNDEVDSQSGNEIQHEGGAKGRKKKFVLYKNKKGKKNKNKGMLSCFHNLGLSENMCRSISSNLKYNRPTDIQKLCIPKIMHRKDIICISKTGTGKSLVYVSTMIDLLAEHSQFFGVRGLVLVPTKELAIQIFKLSKKICKNFFNLKINVIIGGINLNKQFDMLKENLDVLICTPGRLSFILKETNLSLEKVEILIIDEADRLLELNYFNDMNIIYKSLHRTNKQTLLISATLPTDVQNYFKLKLNNPEVLSLSSDNTISDKMNLHFLFTRSYEKYGVLIKLIFLFKKKKLGKTLIFFCTKYHILFFSKILSSLKIPHAMLYGNSDTSFRFEQIRMFTNSEEIQFLLVTDVAARGINITSVQNVINYSLPFSPKLFIHRVGRACRDDAMPSGYAVSLVTYQDVLYAYEICFFIGKKLKFFKRTDIANTTEVAQTNEPVETTLASLPRDVVYLGSLNHVSDYVELVDNQKNADEELASLNRSILASYKLYYAMRPKVSKYASTKCVNKINKIGGVYKLCLFYHPDEIYENVPADATREDIIPNEKQPNGEELAHVDGISADGVISSPNEGDPPGGDATITQPKSYTHNELMTIIHNFQSNDTGKVKGISEDIKDKLNKLKERMQTTRRGRSAEPTDDMDELMGALAMGLSDDDQGSDYELEQLWKDGEDGSAGQTEPSNKPKKMSKRALKKMKKQQQKGEEPTSGEPTEEGASPNGRNKKSNNDISFDDILKKINKKKMKQETAAAFAIKTPGFDLPPDEEEELNKQRFIKKKVWDKRKRKFVLQEIDTFQSDGFKKKDRQKDVGVPGKGNHGGTAAEPTSNLYQKWVKRTKNRIKNVGELEDEGNQRERKTFMKTKRANRHSRDDTTSNQLDDEKQTHLEMLKQNHPEITDSLSRNIKLTKKQQRLYKKYLSGRYMDPEPNSALHKSLPQMQKEKAKMLQKKLRTDKNFRVRYARMKKKRHEQKLREKENLKSARSRSLAIVKRKKIGKRGGKGRK</sequence>
<keyword evidence="3" id="KW-0347">Helicase</keyword>
<feature type="region of interest" description="Disordered" evidence="6">
    <location>
        <begin position="930"/>
        <end position="968"/>
    </location>
</feature>
<evidence type="ECO:0000313" key="10">
    <source>
        <dbReference type="EMBL" id="ANQ06712.1"/>
    </source>
</evidence>
<dbReference type="RefSeq" id="XP_019913407.1">
    <property type="nucleotide sequence ID" value="XM_020057839.1"/>
</dbReference>
<dbReference type="SMART" id="SM00490">
    <property type="entry name" value="HELICc"/>
    <property type="match status" value="1"/>
</dbReference>
<dbReference type="GeneID" id="30907756"/>
<evidence type="ECO:0000256" key="4">
    <source>
        <dbReference type="ARBA" id="ARBA00022840"/>
    </source>
</evidence>
<evidence type="ECO:0000256" key="5">
    <source>
        <dbReference type="PROSITE-ProRule" id="PRU00552"/>
    </source>
</evidence>
<evidence type="ECO:0000256" key="1">
    <source>
        <dbReference type="ARBA" id="ARBA00022741"/>
    </source>
</evidence>
<feature type="compositionally biased region" description="Basic and acidic residues" evidence="6">
    <location>
        <begin position="954"/>
        <end position="968"/>
    </location>
</feature>
<dbReference type="InterPro" id="IPR044742">
    <property type="entry name" value="DEAD/DEAH_RhlB"/>
</dbReference>
<dbReference type="InterPro" id="IPR014014">
    <property type="entry name" value="RNA_helicase_DEAD_Q_motif"/>
</dbReference>
<keyword evidence="1" id="KW-0547">Nucleotide-binding</keyword>
<dbReference type="SMART" id="SM00487">
    <property type="entry name" value="DEXDc"/>
    <property type="match status" value="1"/>
</dbReference>
<dbReference type="PROSITE" id="PS00039">
    <property type="entry name" value="DEAD_ATP_HELICASE"/>
    <property type="match status" value="1"/>
</dbReference>
<dbReference type="OrthoDB" id="10261375at2759"/>
<dbReference type="PROSITE" id="PS51194">
    <property type="entry name" value="HELICASE_CTER"/>
    <property type="match status" value="1"/>
</dbReference>
<dbReference type="CDD" id="cd00268">
    <property type="entry name" value="DEADc"/>
    <property type="match status" value="1"/>
</dbReference>
<evidence type="ECO:0000256" key="3">
    <source>
        <dbReference type="ARBA" id="ARBA00022806"/>
    </source>
</evidence>
<proteinExistence type="predicted"/>
<evidence type="ECO:0000259" key="8">
    <source>
        <dbReference type="PROSITE" id="PS51194"/>
    </source>
</evidence>
<keyword evidence="11" id="KW-1185">Reference proteome</keyword>
<dbReference type="InterPro" id="IPR000629">
    <property type="entry name" value="RNA-helicase_DEAD-box_CS"/>
</dbReference>
<evidence type="ECO:0000259" key="7">
    <source>
        <dbReference type="PROSITE" id="PS51192"/>
    </source>
</evidence>
<dbReference type="InterPro" id="IPR027417">
    <property type="entry name" value="P-loop_NTPase"/>
</dbReference>
<dbReference type="InterPro" id="IPR014001">
    <property type="entry name" value="Helicase_ATP-bd"/>
</dbReference>
<feature type="compositionally biased region" description="Basic residues" evidence="6">
    <location>
        <begin position="772"/>
        <end position="788"/>
    </location>
</feature>